<evidence type="ECO:0000256" key="6">
    <source>
        <dbReference type="ARBA" id="ARBA00022692"/>
    </source>
</evidence>
<dbReference type="Gene3D" id="1.20.1250.20">
    <property type="entry name" value="MFS general substrate transporter like domains"/>
    <property type="match status" value="1"/>
</dbReference>
<sequence length="71" mass="7964">MVAAGVWFGWALQLSLLIPYIQLLGIPHTWTTYILFCGPISGMLVQPIVGYHSDRYPSLFGRQQPDEECPA</sequence>
<keyword evidence="12" id="KW-1185">Reference proteome</keyword>
<dbReference type="PANTHER" id="PTHR19432">
    <property type="entry name" value="SUGAR TRANSPORTER"/>
    <property type="match status" value="1"/>
</dbReference>
<comment type="pathway">
    <text evidence="2">Glycan biosynthesis; sucrose metabolism.</text>
</comment>
<dbReference type="PANTHER" id="PTHR19432:SF70">
    <property type="entry name" value="SUCROSE TRANSPORT PROTEIN SUC1-RELATED"/>
    <property type="match status" value="1"/>
</dbReference>
<comment type="subcellular location">
    <subcellularLocation>
        <location evidence="1">Membrane</location>
        <topology evidence="1">Multi-pass membrane protein</topology>
    </subcellularLocation>
</comment>
<dbReference type="SUPFAM" id="SSF103473">
    <property type="entry name" value="MFS general substrate transporter"/>
    <property type="match status" value="1"/>
</dbReference>
<evidence type="ECO:0000256" key="4">
    <source>
        <dbReference type="ARBA" id="ARBA00022448"/>
    </source>
</evidence>
<dbReference type="GO" id="GO:0005773">
    <property type="term" value="C:vacuole"/>
    <property type="evidence" value="ECO:0007669"/>
    <property type="project" value="TreeGrafter"/>
</dbReference>
<evidence type="ECO:0000256" key="9">
    <source>
        <dbReference type="ARBA" id="ARBA00023136"/>
    </source>
</evidence>
<evidence type="ECO:0008006" key="13">
    <source>
        <dbReference type="Google" id="ProtNLM"/>
    </source>
</evidence>
<evidence type="ECO:0000256" key="10">
    <source>
        <dbReference type="SAM" id="Phobius"/>
    </source>
</evidence>
<gene>
    <name evidence="11" type="ORF">Ahy_A03g016250</name>
</gene>
<dbReference type="GO" id="GO:0008506">
    <property type="term" value="F:sucrose:proton symporter activity"/>
    <property type="evidence" value="ECO:0007669"/>
    <property type="project" value="TreeGrafter"/>
</dbReference>
<evidence type="ECO:0000256" key="2">
    <source>
        <dbReference type="ARBA" id="ARBA00004914"/>
    </source>
</evidence>
<protein>
    <recommendedName>
        <fullName evidence="13">Major facilitator superfamily (MFS) profile domain-containing protein</fullName>
    </recommendedName>
</protein>
<feature type="transmembrane region" description="Helical" evidence="10">
    <location>
        <begin position="33"/>
        <end position="52"/>
    </location>
</feature>
<comment type="caution">
    <text evidence="11">The sequence shown here is derived from an EMBL/GenBank/DDBJ whole genome shotgun (WGS) entry which is preliminary data.</text>
</comment>
<dbReference type="Proteomes" id="UP000289738">
    <property type="component" value="Chromosome A03"/>
</dbReference>
<dbReference type="AlphaFoldDB" id="A0A445E2M2"/>
<evidence type="ECO:0000256" key="7">
    <source>
        <dbReference type="ARBA" id="ARBA00022847"/>
    </source>
</evidence>
<evidence type="ECO:0000313" key="12">
    <source>
        <dbReference type="Proteomes" id="UP000289738"/>
    </source>
</evidence>
<accession>A0A445E2M2</accession>
<keyword evidence="9 10" id="KW-0472">Membrane</keyword>
<evidence type="ECO:0000313" key="11">
    <source>
        <dbReference type="EMBL" id="RYR69694.1"/>
    </source>
</evidence>
<evidence type="ECO:0000256" key="5">
    <source>
        <dbReference type="ARBA" id="ARBA00022597"/>
    </source>
</evidence>
<proteinExistence type="inferred from homology"/>
<dbReference type="EMBL" id="SDMP01000003">
    <property type="protein sequence ID" value="RYR69694.1"/>
    <property type="molecule type" value="Genomic_DNA"/>
</dbReference>
<evidence type="ECO:0000256" key="8">
    <source>
        <dbReference type="ARBA" id="ARBA00022989"/>
    </source>
</evidence>
<keyword evidence="6 10" id="KW-0812">Transmembrane</keyword>
<evidence type="ECO:0000256" key="3">
    <source>
        <dbReference type="ARBA" id="ARBA00007134"/>
    </source>
</evidence>
<evidence type="ECO:0000256" key="1">
    <source>
        <dbReference type="ARBA" id="ARBA00004141"/>
    </source>
</evidence>
<keyword evidence="7" id="KW-0769">Symport</keyword>
<keyword evidence="4" id="KW-0813">Transport</keyword>
<keyword evidence="5" id="KW-0762">Sugar transport</keyword>
<name>A0A445E2M2_ARAHY</name>
<comment type="similarity">
    <text evidence="3">Belongs to the glycoside-pentoside-hexuronide (GPH) cation symporter transporter (TC 2.A.2.4) family.</text>
</comment>
<dbReference type="STRING" id="3818.A0A445E2M2"/>
<keyword evidence="8 10" id="KW-1133">Transmembrane helix</keyword>
<dbReference type="InterPro" id="IPR036259">
    <property type="entry name" value="MFS_trans_sf"/>
</dbReference>
<dbReference type="GO" id="GO:0005886">
    <property type="term" value="C:plasma membrane"/>
    <property type="evidence" value="ECO:0007669"/>
    <property type="project" value="TreeGrafter"/>
</dbReference>
<organism evidence="11 12">
    <name type="scientific">Arachis hypogaea</name>
    <name type="common">Peanut</name>
    <dbReference type="NCBI Taxonomy" id="3818"/>
    <lineage>
        <taxon>Eukaryota</taxon>
        <taxon>Viridiplantae</taxon>
        <taxon>Streptophyta</taxon>
        <taxon>Embryophyta</taxon>
        <taxon>Tracheophyta</taxon>
        <taxon>Spermatophyta</taxon>
        <taxon>Magnoliopsida</taxon>
        <taxon>eudicotyledons</taxon>
        <taxon>Gunneridae</taxon>
        <taxon>Pentapetalae</taxon>
        <taxon>rosids</taxon>
        <taxon>fabids</taxon>
        <taxon>Fabales</taxon>
        <taxon>Fabaceae</taxon>
        <taxon>Papilionoideae</taxon>
        <taxon>50 kb inversion clade</taxon>
        <taxon>dalbergioids sensu lato</taxon>
        <taxon>Dalbergieae</taxon>
        <taxon>Pterocarpus clade</taxon>
        <taxon>Arachis</taxon>
    </lineage>
</organism>
<reference evidence="11 12" key="1">
    <citation type="submission" date="2019-01" db="EMBL/GenBank/DDBJ databases">
        <title>Sequencing of cultivated peanut Arachis hypogaea provides insights into genome evolution and oil improvement.</title>
        <authorList>
            <person name="Chen X."/>
        </authorList>
    </citation>
    <scope>NUCLEOTIDE SEQUENCE [LARGE SCALE GENOMIC DNA]</scope>
    <source>
        <strain evidence="12">cv. Fuhuasheng</strain>
        <tissue evidence="11">Leaves</tissue>
    </source>
</reference>